<keyword evidence="2" id="KW-0238">DNA-binding</keyword>
<keyword evidence="7" id="KW-1185">Reference proteome</keyword>
<evidence type="ECO:0000259" key="5">
    <source>
        <dbReference type="PROSITE" id="PS51078"/>
    </source>
</evidence>
<dbReference type="EMBL" id="JBHRZT010000068">
    <property type="protein sequence ID" value="MFC3885137.1"/>
    <property type="molecule type" value="Genomic_DNA"/>
</dbReference>
<organism evidence="6 7">
    <name type="scientific">Bacillus songklensis</name>
    <dbReference type="NCBI Taxonomy" id="1069116"/>
    <lineage>
        <taxon>Bacteria</taxon>
        <taxon>Bacillati</taxon>
        <taxon>Bacillota</taxon>
        <taxon>Bacilli</taxon>
        <taxon>Bacillales</taxon>
        <taxon>Bacillaceae</taxon>
        <taxon>Bacillus</taxon>
    </lineage>
</organism>
<evidence type="ECO:0000256" key="3">
    <source>
        <dbReference type="ARBA" id="ARBA00023163"/>
    </source>
</evidence>
<dbReference type="Pfam" id="PF09339">
    <property type="entry name" value="HTH_IclR"/>
    <property type="match status" value="1"/>
</dbReference>
<dbReference type="InterPro" id="IPR029016">
    <property type="entry name" value="GAF-like_dom_sf"/>
</dbReference>
<dbReference type="PROSITE" id="PS51077">
    <property type="entry name" value="HTH_ICLR"/>
    <property type="match status" value="1"/>
</dbReference>
<dbReference type="PANTHER" id="PTHR30136:SF35">
    <property type="entry name" value="HTH-TYPE TRANSCRIPTIONAL REGULATOR RV1719"/>
    <property type="match status" value="1"/>
</dbReference>
<feature type="domain" description="HTH iclR-type" evidence="4">
    <location>
        <begin position="11"/>
        <end position="73"/>
    </location>
</feature>
<dbReference type="InterPro" id="IPR036388">
    <property type="entry name" value="WH-like_DNA-bd_sf"/>
</dbReference>
<evidence type="ECO:0000256" key="1">
    <source>
        <dbReference type="ARBA" id="ARBA00023015"/>
    </source>
</evidence>
<dbReference type="SUPFAM" id="SSF46785">
    <property type="entry name" value="Winged helix' DNA-binding domain"/>
    <property type="match status" value="1"/>
</dbReference>
<name>A0ABV8B4H0_9BACI</name>
<dbReference type="InterPro" id="IPR014757">
    <property type="entry name" value="Tscrpt_reg_IclR_C"/>
</dbReference>
<dbReference type="Gene3D" id="1.10.10.10">
    <property type="entry name" value="Winged helix-like DNA-binding domain superfamily/Winged helix DNA-binding domain"/>
    <property type="match status" value="1"/>
</dbReference>
<reference evidence="7" key="1">
    <citation type="journal article" date="2019" name="Int. J. Syst. Evol. Microbiol.">
        <title>The Global Catalogue of Microorganisms (GCM) 10K type strain sequencing project: providing services to taxonomists for standard genome sequencing and annotation.</title>
        <authorList>
            <consortium name="The Broad Institute Genomics Platform"/>
            <consortium name="The Broad Institute Genome Sequencing Center for Infectious Disease"/>
            <person name="Wu L."/>
            <person name="Ma J."/>
        </authorList>
    </citation>
    <scope>NUCLEOTIDE SEQUENCE [LARGE SCALE GENOMIC DNA]</scope>
    <source>
        <strain evidence="7">CCUG 61889</strain>
    </source>
</reference>
<dbReference type="InterPro" id="IPR050707">
    <property type="entry name" value="HTH_MetabolicPath_Reg"/>
</dbReference>
<dbReference type="PROSITE" id="PS51078">
    <property type="entry name" value="ICLR_ED"/>
    <property type="match status" value="1"/>
</dbReference>
<evidence type="ECO:0000256" key="2">
    <source>
        <dbReference type="ARBA" id="ARBA00023125"/>
    </source>
</evidence>
<sequence>MIKDKKSEKRFTTLENALRVLDLFSLDEPELGISEIADKLGIANSTVHRLVTTLMSEGFITKDIHTKLYRLGTPILALGNIVTRQSKLHMVSQSVLKALVDQSNETAHIGVLRGFEMIYLNKIECFHPVRLLSYLGKRNPIHCTSTGKVLLAYQSPNFIEEFLQKKLERYTSKTITDPTALLACLNQIKKLGYSVSVEELHVGVASISAPVRNPKGEVIAAVTIAGPTQRMNGRAFPKHIELVTQSANAISHVLNSV</sequence>
<protein>
    <submittedName>
        <fullName evidence="6">IclR family transcriptional regulator</fullName>
    </submittedName>
</protein>
<dbReference type="PANTHER" id="PTHR30136">
    <property type="entry name" value="HELIX-TURN-HELIX TRANSCRIPTIONAL REGULATOR, ICLR FAMILY"/>
    <property type="match status" value="1"/>
</dbReference>
<proteinExistence type="predicted"/>
<evidence type="ECO:0000259" key="4">
    <source>
        <dbReference type="PROSITE" id="PS51077"/>
    </source>
</evidence>
<dbReference type="RefSeq" id="WP_377917250.1">
    <property type="nucleotide sequence ID" value="NZ_JBHRZT010000068.1"/>
</dbReference>
<gene>
    <name evidence="6" type="ORF">ACFOU2_17345</name>
</gene>
<dbReference type="Proteomes" id="UP001595752">
    <property type="component" value="Unassembled WGS sequence"/>
</dbReference>
<keyword evidence="1" id="KW-0805">Transcription regulation</keyword>
<dbReference type="InterPro" id="IPR005471">
    <property type="entry name" value="Tscrpt_reg_IclR_N"/>
</dbReference>
<dbReference type="SUPFAM" id="SSF55781">
    <property type="entry name" value="GAF domain-like"/>
    <property type="match status" value="1"/>
</dbReference>
<dbReference type="Gene3D" id="3.30.450.40">
    <property type="match status" value="1"/>
</dbReference>
<dbReference type="SMART" id="SM00346">
    <property type="entry name" value="HTH_ICLR"/>
    <property type="match status" value="1"/>
</dbReference>
<comment type="caution">
    <text evidence="6">The sequence shown here is derived from an EMBL/GenBank/DDBJ whole genome shotgun (WGS) entry which is preliminary data.</text>
</comment>
<feature type="domain" description="IclR-ED" evidence="5">
    <location>
        <begin position="74"/>
        <end position="256"/>
    </location>
</feature>
<dbReference type="Pfam" id="PF01614">
    <property type="entry name" value="IclR_C"/>
    <property type="match status" value="1"/>
</dbReference>
<dbReference type="InterPro" id="IPR036390">
    <property type="entry name" value="WH_DNA-bd_sf"/>
</dbReference>
<keyword evidence="3" id="KW-0804">Transcription</keyword>
<evidence type="ECO:0000313" key="6">
    <source>
        <dbReference type="EMBL" id="MFC3885137.1"/>
    </source>
</evidence>
<evidence type="ECO:0000313" key="7">
    <source>
        <dbReference type="Proteomes" id="UP001595752"/>
    </source>
</evidence>
<accession>A0ABV8B4H0</accession>